<dbReference type="PANTHER" id="PTHR33562">
    <property type="entry name" value="ATILLA, ISOFORM B-RELATED-RELATED"/>
    <property type="match status" value="1"/>
</dbReference>
<sequence>MHGIIHIQKFFFLSSILTTTVHSRPHADIPDVTLECYSCIAGEHEKDKVTLDRCTDPVTSGGTVVKCINQLCMRLSGHSTLLGHRIQRGCGDDTVTVPGCKDLESTGEPEETQRYVCYCAQDRCNAEPGLVVERAEVMEIQVEGGGGDDKKGTNAASSFHLMREEINGALYSTPTLGLLTLSWYLKTHMSP</sequence>
<keyword evidence="5" id="KW-0449">Lipoprotein</keyword>
<dbReference type="EMBL" id="CAJVCH010026087">
    <property type="protein sequence ID" value="CAG7699888.1"/>
    <property type="molecule type" value="Genomic_DNA"/>
</dbReference>
<dbReference type="PANTHER" id="PTHR33562:SF28">
    <property type="entry name" value="PROTEIN QUIVER"/>
    <property type="match status" value="1"/>
</dbReference>
<keyword evidence="2" id="KW-0336">GPI-anchor</keyword>
<evidence type="ECO:0000313" key="8">
    <source>
        <dbReference type="Proteomes" id="UP000708208"/>
    </source>
</evidence>
<reference evidence="7" key="1">
    <citation type="submission" date="2021-06" db="EMBL/GenBank/DDBJ databases">
        <authorList>
            <person name="Hodson N. C."/>
            <person name="Mongue J. A."/>
            <person name="Jaron S. K."/>
        </authorList>
    </citation>
    <scope>NUCLEOTIDE SEQUENCE</scope>
</reference>
<name>A0A8J2J8C2_9HEXA</name>
<organism evidence="7 8">
    <name type="scientific">Allacma fusca</name>
    <dbReference type="NCBI Taxonomy" id="39272"/>
    <lineage>
        <taxon>Eukaryota</taxon>
        <taxon>Metazoa</taxon>
        <taxon>Ecdysozoa</taxon>
        <taxon>Arthropoda</taxon>
        <taxon>Hexapoda</taxon>
        <taxon>Collembola</taxon>
        <taxon>Symphypleona</taxon>
        <taxon>Sminthuridae</taxon>
        <taxon>Allacma</taxon>
    </lineage>
</organism>
<evidence type="ECO:0000256" key="5">
    <source>
        <dbReference type="ARBA" id="ARBA00023288"/>
    </source>
</evidence>
<dbReference type="InterPro" id="IPR031424">
    <property type="entry name" value="QVR-like"/>
</dbReference>
<dbReference type="InterPro" id="IPR050975">
    <property type="entry name" value="Sleep_regulator"/>
</dbReference>
<evidence type="ECO:0000256" key="1">
    <source>
        <dbReference type="ARBA" id="ARBA00004589"/>
    </source>
</evidence>
<keyword evidence="3 6" id="KW-0732">Signal</keyword>
<evidence type="ECO:0000256" key="2">
    <source>
        <dbReference type="ARBA" id="ARBA00022622"/>
    </source>
</evidence>
<dbReference type="GO" id="GO:0030431">
    <property type="term" value="P:sleep"/>
    <property type="evidence" value="ECO:0007669"/>
    <property type="project" value="InterPro"/>
</dbReference>
<proteinExistence type="predicted"/>
<evidence type="ECO:0000256" key="4">
    <source>
        <dbReference type="ARBA" id="ARBA00023180"/>
    </source>
</evidence>
<feature type="chain" id="PRO_5035173701" description="Protein quiver" evidence="6">
    <location>
        <begin position="24"/>
        <end position="191"/>
    </location>
</feature>
<evidence type="ECO:0000313" key="7">
    <source>
        <dbReference type="EMBL" id="CAG7699888.1"/>
    </source>
</evidence>
<keyword evidence="4" id="KW-0325">Glycoprotein</keyword>
<dbReference type="Proteomes" id="UP000708208">
    <property type="component" value="Unassembled WGS sequence"/>
</dbReference>
<comment type="caution">
    <text evidence="7">The sequence shown here is derived from an EMBL/GenBank/DDBJ whole genome shotgun (WGS) entry which is preliminary data.</text>
</comment>
<dbReference type="GO" id="GO:0098552">
    <property type="term" value="C:side of membrane"/>
    <property type="evidence" value="ECO:0007669"/>
    <property type="project" value="UniProtKB-KW"/>
</dbReference>
<dbReference type="GO" id="GO:0032222">
    <property type="term" value="P:regulation of synaptic transmission, cholinergic"/>
    <property type="evidence" value="ECO:0007669"/>
    <property type="project" value="InterPro"/>
</dbReference>
<dbReference type="AlphaFoldDB" id="A0A8J2J8C2"/>
<keyword evidence="8" id="KW-1185">Reference proteome</keyword>
<dbReference type="Pfam" id="PF17064">
    <property type="entry name" value="QVR"/>
    <property type="match status" value="1"/>
</dbReference>
<evidence type="ECO:0000256" key="3">
    <source>
        <dbReference type="ARBA" id="ARBA00022729"/>
    </source>
</evidence>
<gene>
    <name evidence="7" type="ORF">AFUS01_LOCUS4200</name>
</gene>
<evidence type="ECO:0008006" key="9">
    <source>
        <dbReference type="Google" id="ProtNLM"/>
    </source>
</evidence>
<evidence type="ECO:0000256" key="6">
    <source>
        <dbReference type="SAM" id="SignalP"/>
    </source>
</evidence>
<comment type="subcellular location">
    <subcellularLocation>
        <location evidence="1">Membrane</location>
        <topology evidence="1">Lipid-anchor</topology>
        <topology evidence="1">GPI-anchor</topology>
    </subcellularLocation>
</comment>
<accession>A0A8J2J8C2</accession>
<protein>
    <recommendedName>
        <fullName evidence="9">Protein quiver</fullName>
    </recommendedName>
</protein>
<keyword evidence="2" id="KW-0472">Membrane</keyword>
<feature type="signal peptide" evidence="6">
    <location>
        <begin position="1"/>
        <end position="23"/>
    </location>
</feature>